<dbReference type="Gene3D" id="3.50.50.60">
    <property type="entry name" value="FAD/NAD(P)-binding domain"/>
    <property type="match status" value="1"/>
</dbReference>
<keyword evidence="1" id="KW-0004">4Fe-4S</keyword>
<dbReference type="RefSeq" id="WP_093796491.1">
    <property type="nucleotide sequence ID" value="NZ_CP155571.1"/>
</dbReference>
<dbReference type="PANTHER" id="PTHR43255">
    <property type="entry name" value="IRON-SULFUR-BINDING OXIDOREDUCTASE FADF-RELATED-RELATED"/>
    <property type="match status" value="1"/>
</dbReference>
<protein>
    <recommendedName>
        <fullName evidence="6">4Fe-4S ferredoxin-type domain-containing protein</fullName>
    </recommendedName>
</protein>
<dbReference type="InterPro" id="IPR017896">
    <property type="entry name" value="4Fe4S_Fe-S-bd"/>
</dbReference>
<dbReference type="PROSITE" id="PS51379">
    <property type="entry name" value="4FE4S_FER_2"/>
    <property type="match status" value="1"/>
</dbReference>
<keyword evidence="4" id="KW-0408">Iron</keyword>
<dbReference type="Proteomes" id="UP000216052">
    <property type="component" value="Chromosome"/>
</dbReference>
<evidence type="ECO:0000256" key="1">
    <source>
        <dbReference type="ARBA" id="ARBA00022485"/>
    </source>
</evidence>
<evidence type="ECO:0000256" key="2">
    <source>
        <dbReference type="ARBA" id="ARBA00022723"/>
    </source>
</evidence>
<evidence type="ECO:0000256" key="3">
    <source>
        <dbReference type="ARBA" id="ARBA00023002"/>
    </source>
</evidence>
<sequence length="766" mass="85277">MDQKLLHQREAKCVQDNPPGCTTNCPVHVDARGVIASVRKEDYAAGFTLFHKMVPFPGIISRICDQPCQQGCKRREIEEPVNIRALEQICVENSAAIINFAALPAKKRTVAIVGAGLSGLTAALELSRKGYKVALFEATDRLGGSIWDISEKRLPRHVIDNDFSIFEKILVEIYYHTLIISLDSLDEKFDAIYLGTGLYQNNFGLTVSANGKINVDVVSLATSYPKVFAGGSLRSHTGKRSPITSIADGKIAAVSIDRFLQNASLTANRENERTYASLLFTNITGVKPEPTVAAADPDSGYTKAEASREANRCLLCECLECVKACEYLAHYKGYPKRYVREVYNNLSIVMGIHRANKMINSCSLCGLCEQVCPGKLNMGEICREARRTMVEKGKMPPSTHDFALRDMQFSTSDKFMLTRHQPGFADSELVFYPGCQLAASSPEHVIKIYRFLCEKVAGGVGLMLGCCGAPASWAGQATIFQEKMQNLKANWRSLGSPKVITACPTCYRLLTDNVADMKVESLWTLLERIGIPEGKRLAEAPQKLAVHDSCTIRHDVAIQSSVRSLLSKLGYQVEELPLSREKTVCCGYGGLMLYANPEVAHKVIDRRIQESELDYLAYCAMCRDNFVSQGKRSYHLLDLIFGFAGNHTAEQAGPGYSQRQENRARLKQTMLKEIWGEKVEEAQATVLFYISEEVLAIMEERQILIDDVIKVIDHAESTGEKLQESVGDYFIAYFQPASVTYWVEYKPQGDGFVVRNAYCHRIEITE</sequence>
<accession>A0ABZ3IZJ0</accession>
<gene>
    <name evidence="7" type="ORF">SPACI_015440</name>
</gene>
<keyword evidence="5" id="KW-0411">Iron-sulfur</keyword>
<dbReference type="SUPFAM" id="SSF51971">
    <property type="entry name" value="Nucleotide-binding domain"/>
    <property type="match status" value="1"/>
</dbReference>
<dbReference type="EMBL" id="CP155571">
    <property type="protein sequence ID" value="XFO71514.1"/>
    <property type="molecule type" value="Genomic_DNA"/>
</dbReference>
<dbReference type="Pfam" id="PF14691">
    <property type="entry name" value="Fer4_20"/>
    <property type="match status" value="1"/>
</dbReference>
<evidence type="ECO:0000256" key="4">
    <source>
        <dbReference type="ARBA" id="ARBA00023004"/>
    </source>
</evidence>
<dbReference type="Pfam" id="PF13534">
    <property type="entry name" value="Fer4_17"/>
    <property type="match status" value="1"/>
</dbReference>
<evidence type="ECO:0000256" key="5">
    <source>
        <dbReference type="ARBA" id="ARBA00023014"/>
    </source>
</evidence>
<dbReference type="PROSITE" id="PS00198">
    <property type="entry name" value="4FE4S_FER_1"/>
    <property type="match status" value="1"/>
</dbReference>
<dbReference type="Gene3D" id="1.10.1060.10">
    <property type="entry name" value="Alpha-helical ferredoxin"/>
    <property type="match status" value="2"/>
</dbReference>
<dbReference type="Pfam" id="PF13450">
    <property type="entry name" value="NAD_binding_8"/>
    <property type="match status" value="1"/>
</dbReference>
<evidence type="ECO:0000313" key="7">
    <source>
        <dbReference type="EMBL" id="XFO71514.1"/>
    </source>
</evidence>
<proteinExistence type="predicted"/>
<keyword evidence="2" id="KW-0479">Metal-binding</keyword>
<dbReference type="InterPro" id="IPR004017">
    <property type="entry name" value="Cys_rich_dom"/>
</dbReference>
<name>A0ABZ3IZJ0_SPOA4</name>
<dbReference type="InterPro" id="IPR028261">
    <property type="entry name" value="DPD_II"/>
</dbReference>
<evidence type="ECO:0000259" key="6">
    <source>
        <dbReference type="PROSITE" id="PS51379"/>
    </source>
</evidence>
<dbReference type="InterPro" id="IPR009051">
    <property type="entry name" value="Helical_ferredxn"/>
</dbReference>
<organism evidence="7 8">
    <name type="scientific">Sporomusa acidovorans (strain ATCC 49682 / DSM 3132 / Mol)</name>
    <dbReference type="NCBI Taxonomy" id="1123286"/>
    <lineage>
        <taxon>Bacteria</taxon>
        <taxon>Bacillati</taxon>
        <taxon>Bacillota</taxon>
        <taxon>Negativicutes</taxon>
        <taxon>Selenomonadales</taxon>
        <taxon>Sporomusaceae</taxon>
        <taxon>Sporomusa</taxon>
    </lineage>
</organism>
<keyword evidence="3" id="KW-0560">Oxidoreductase</keyword>
<dbReference type="PANTHER" id="PTHR43255:SF1">
    <property type="entry name" value="IRON-SULFUR-BINDING OXIDOREDUCTASE FADF-RELATED"/>
    <property type="match status" value="1"/>
</dbReference>
<evidence type="ECO:0000313" key="8">
    <source>
        <dbReference type="Proteomes" id="UP000216052"/>
    </source>
</evidence>
<feature type="domain" description="4Fe-4S ferredoxin-type" evidence="6">
    <location>
        <begin position="351"/>
        <end position="381"/>
    </location>
</feature>
<dbReference type="NCBIfam" id="NF045663">
    <property type="entry name" value="diclust_near_Sec"/>
    <property type="match status" value="1"/>
</dbReference>
<dbReference type="InterPro" id="IPR017900">
    <property type="entry name" value="4Fe4S_Fe_S_CS"/>
</dbReference>
<dbReference type="InterPro" id="IPR036188">
    <property type="entry name" value="FAD/NAD-bd_sf"/>
</dbReference>
<dbReference type="Pfam" id="PF02754">
    <property type="entry name" value="CCG"/>
    <property type="match status" value="2"/>
</dbReference>
<dbReference type="InterPro" id="IPR051460">
    <property type="entry name" value="HdrC_iron-sulfur_subunit"/>
</dbReference>
<dbReference type="SUPFAM" id="SSF46548">
    <property type="entry name" value="alpha-helical ferredoxin"/>
    <property type="match status" value="1"/>
</dbReference>
<reference evidence="7" key="1">
    <citation type="submission" date="2024-05" db="EMBL/GenBank/DDBJ databases">
        <title>Isolation and characterization of Sporomusa carbonis sp. nov., a carboxydotrophic hydrogenogen in the genus of Sporomusa isolated from a charcoal burning pile.</title>
        <authorList>
            <person name="Boeer T."/>
            <person name="Rosenbaum F."/>
            <person name="Eysell L."/>
            <person name="Mueller V."/>
            <person name="Daniel R."/>
            <person name="Poehlein A."/>
        </authorList>
    </citation>
    <scope>NUCLEOTIDE SEQUENCE [LARGE SCALE GENOMIC DNA]</scope>
    <source>
        <strain evidence="7">DSM 3132</strain>
    </source>
</reference>
<keyword evidence="8" id="KW-1185">Reference proteome</keyword>